<comment type="catalytic activity">
    <reaction evidence="1">
        <text>ATP + protein L-histidine = ADP + protein N-phospho-L-histidine.</text>
        <dbReference type="EC" id="2.7.13.3"/>
    </reaction>
</comment>
<organism evidence="13 14">
    <name type="scientific">Alkalispirochaeta sphaeroplastigenens</name>
    <dbReference type="NCBI Taxonomy" id="1187066"/>
    <lineage>
        <taxon>Bacteria</taxon>
        <taxon>Pseudomonadati</taxon>
        <taxon>Spirochaetota</taxon>
        <taxon>Spirochaetia</taxon>
        <taxon>Spirochaetales</taxon>
        <taxon>Spirochaetaceae</taxon>
        <taxon>Alkalispirochaeta</taxon>
    </lineage>
</organism>
<dbReference type="EMBL" id="LPWH01000122">
    <property type="protein sequence ID" value="POQ98478.1"/>
    <property type="molecule type" value="Genomic_DNA"/>
</dbReference>
<dbReference type="InterPro" id="IPR003018">
    <property type="entry name" value="GAF"/>
</dbReference>
<feature type="domain" description="PAC" evidence="12">
    <location>
        <begin position="58"/>
        <end position="111"/>
    </location>
</feature>
<dbReference type="Pfam" id="PF02518">
    <property type="entry name" value="HATPase_c"/>
    <property type="match status" value="1"/>
</dbReference>
<proteinExistence type="predicted"/>
<dbReference type="InterPro" id="IPR000014">
    <property type="entry name" value="PAS"/>
</dbReference>
<evidence type="ECO:0000256" key="3">
    <source>
        <dbReference type="ARBA" id="ARBA00022553"/>
    </source>
</evidence>
<keyword evidence="7" id="KW-0677">Repeat</keyword>
<dbReference type="InterPro" id="IPR036890">
    <property type="entry name" value="HATPase_C_sf"/>
</dbReference>
<comment type="caution">
    <text evidence="13">The sequence shown here is derived from an EMBL/GenBank/DDBJ whole genome shotgun (WGS) entry which is preliminary data.</text>
</comment>
<dbReference type="Gene3D" id="3.30.450.40">
    <property type="match status" value="1"/>
</dbReference>
<evidence type="ECO:0000259" key="12">
    <source>
        <dbReference type="PROSITE" id="PS50113"/>
    </source>
</evidence>
<evidence type="ECO:0000313" key="13">
    <source>
        <dbReference type="EMBL" id="POQ98478.1"/>
    </source>
</evidence>
<dbReference type="SUPFAM" id="SSF55781">
    <property type="entry name" value="GAF domain-like"/>
    <property type="match status" value="1"/>
</dbReference>
<evidence type="ECO:0000256" key="4">
    <source>
        <dbReference type="ARBA" id="ARBA00022630"/>
    </source>
</evidence>
<dbReference type="AlphaFoldDB" id="A0A2S4JFY9"/>
<evidence type="ECO:0000313" key="14">
    <source>
        <dbReference type="Proteomes" id="UP000237350"/>
    </source>
</evidence>
<dbReference type="PROSITE" id="PS50113">
    <property type="entry name" value="PAC"/>
    <property type="match status" value="1"/>
</dbReference>
<keyword evidence="8" id="KW-0547">Nucleotide-binding</keyword>
<keyword evidence="3" id="KW-0597">Phosphoprotein</keyword>
<dbReference type="PANTHER" id="PTHR41523">
    <property type="entry name" value="TWO-COMPONENT SYSTEM SENSOR PROTEIN"/>
    <property type="match status" value="1"/>
</dbReference>
<dbReference type="Proteomes" id="UP000237350">
    <property type="component" value="Unassembled WGS sequence"/>
</dbReference>
<dbReference type="Gene3D" id="3.30.565.10">
    <property type="entry name" value="Histidine kinase-like ATPase, C-terminal domain"/>
    <property type="match status" value="1"/>
</dbReference>
<evidence type="ECO:0000256" key="2">
    <source>
        <dbReference type="ARBA" id="ARBA00012438"/>
    </source>
</evidence>
<dbReference type="SMART" id="SM00911">
    <property type="entry name" value="HWE_HK"/>
    <property type="match status" value="1"/>
</dbReference>
<name>A0A2S4JFY9_9SPIO</name>
<dbReference type="GO" id="GO:0004673">
    <property type="term" value="F:protein histidine kinase activity"/>
    <property type="evidence" value="ECO:0007669"/>
    <property type="project" value="UniProtKB-EC"/>
</dbReference>
<evidence type="ECO:0000256" key="10">
    <source>
        <dbReference type="ARBA" id="ARBA00022840"/>
    </source>
</evidence>
<dbReference type="InterPro" id="IPR035965">
    <property type="entry name" value="PAS-like_dom_sf"/>
</dbReference>
<sequence length="530" mass="59098">MCFLDRDFCLLACNRSFELLLFRLFRLRISEGDSLLEAFPREARDIWRERCLQALAGKAFSLEEQHRVDGRNWYFEIFLTPVHDGGQGVRGVSIVAHDITERYYGELRTTRLAVRLQTLLESAVRLNSSIRQPGQIYQDTMKLLADSVYFDTGSVQLLEDNHLRVVQVWGFPSPEKVVGLRFPLDRRFPNAIVLEEKNPVAVEDIHLEYPFFLTEEGKYESGHIRSWLGVPLIQEGRVVGIFTMDRSRVAPFSQGDIQVATALAHNAAVAIVNSQLYHQLLAANETQQVLLRELHHRVKNNMQLVSSLMSLQAEDLHQEAQEVLASLRTRILALSAVHESLYNSEILDRVNLMSYADQVVQEIETGYYREEQEITFRIEGPPALECLLDRAVPFGLIVSELVLNAVKHAFPRGHQGGEIVVSLTAPDEMTVRVQVSDNGVGFFPLSDGGDGTARPGSLQGNVLVQAGRKNRSSFGMTLLESLCGQLKGSLGREPAPGGGTVWTLEFATGLVCSGADCTPQAHTSQEPSSD</sequence>
<keyword evidence="14" id="KW-1185">Reference proteome</keyword>
<dbReference type="Pfam" id="PF01590">
    <property type="entry name" value="GAF"/>
    <property type="match status" value="1"/>
</dbReference>
<keyword evidence="6" id="KW-0808">Transferase</keyword>
<keyword evidence="5" id="KW-0288">FMN</keyword>
<evidence type="ECO:0000256" key="8">
    <source>
        <dbReference type="ARBA" id="ARBA00022741"/>
    </source>
</evidence>
<dbReference type="InterPro" id="IPR011102">
    <property type="entry name" value="Sig_transdc_His_kinase_HWE"/>
</dbReference>
<dbReference type="InterPro" id="IPR000700">
    <property type="entry name" value="PAS-assoc_C"/>
</dbReference>
<dbReference type="SUPFAM" id="SSF55785">
    <property type="entry name" value="PYP-like sensor domain (PAS domain)"/>
    <property type="match status" value="1"/>
</dbReference>
<dbReference type="InterPro" id="IPR003594">
    <property type="entry name" value="HATPase_dom"/>
</dbReference>
<dbReference type="PANTHER" id="PTHR41523:SF8">
    <property type="entry name" value="ETHYLENE RESPONSE SENSOR PROTEIN"/>
    <property type="match status" value="1"/>
</dbReference>
<keyword evidence="10" id="KW-0067">ATP-binding</keyword>
<dbReference type="SUPFAM" id="SSF55874">
    <property type="entry name" value="ATPase domain of HSP90 chaperone/DNA topoisomerase II/histidine kinase"/>
    <property type="match status" value="1"/>
</dbReference>
<keyword evidence="9" id="KW-0418">Kinase</keyword>
<reference evidence="14" key="1">
    <citation type="submission" date="2015-12" db="EMBL/GenBank/DDBJ databases">
        <authorList>
            <person name="Lodha T.D."/>
            <person name="Chintalapati S."/>
            <person name="Chintalapati V.R."/>
            <person name="Sravanthi T."/>
        </authorList>
    </citation>
    <scope>NUCLEOTIDE SEQUENCE [LARGE SCALE GENOMIC DNA]</scope>
    <source>
        <strain evidence="14">JC133</strain>
    </source>
</reference>
<evidence type="ECO:0000256" key="7">
    <source>
        <dbReference type="ARBA" id="ARBA00022737"/>
    </source>
</evidence>
<evidence type="ECO:0000256" key="9">
    <source>
        <dbReference type="ARBA" id="ARBA00022777"/>
    </source>
</evidence>
<dbReference type="InterPro" id="IPR029016">
    <property type="entry name" value="GAF-like_dom_sf"/>
</dbReference>
<keyword evidence="4" id="KW-0285">Flavoprotein</keyword>
<dbReference type="CDD" id="cd00130">
    <property type="entry name" value="PAS"/>
    <property type="match status" value="1"/>
</dbReference>
<dbReference type="NCBIfam" id="TIGR00229">
    <property type="entry name" value="sensory_box"/>
    <property type="match status" value="1"/>
</dbReference>
<dbReference type="InterPro" id="IPR011495">
    <property type="entry name" value="Sig_transdc_His_kin_sub2_dim/P"/>
</dbReference>
<dbReference type="SMART" id="SM00065">
    <property type="entry name" value="GAF"/>
    <property type="match status" value="1"/>
</dbReference>
<dbReference type="InterPro" id="IPR013656">
    <property type="entry name" value="PAS_4"/>
</dbReference>
<keyword evidence="11" id="KW-0843">Virulence</keyword>
<protein>
    <recommendedName>
        <fullName evidence="2">histidine kinase</fullName>
        <ecNumber evidence="2">2.7.13.3</ecNumber>
    </recommendedName>
</protein>
<dbReference type="Pfam" id="PF07568">
    <property type="entry name" value="HisKA_2"/>
    <property type="match status" value="1"/>
</dbReference>
<dbReference type="CDD" id="cd16936">
    <property type="entry name" value="HATPase_RsbW-like"/>
    <property type="match status" value="1"/>
</dbReference>
<gene>
    <name evidence="13" type="ORF">AU468_12865</name>
</gene>
<dbReference type="GO" id="GO:0005524">
    <property type="term" value="F:ATP binding"/>
    <property type="evidence" value="ECO:0007669"/>
    <property type="project" value="UniProtKB-KW"/>
</dbReference>
<evidence type="ECO:0000256" key="6">
    <source>
        <dbReference type="ARBA" id="ARBA00022679"/>
    </source>
</evidence>
<evidence type="ECO:0000256" key="5">
    <source>
        <dbReference type="ARBA" id="ARBA00022643"/>
    </source>
</evidence>
<accession>A0A2S4JFY9</accession>
<evidence type="ECO:0000256" key="11">
    <source>
        <dbReference type="ARBA" id="ARBA00023026"/>
    </source>
</evidence>
<dbReference type="EC" id="2.7.13.3" evidence="2"/>
<dbReference type="Gene3D" id="3.30.450.20">
    <property type="entry name" value="PAS domain"/>
    <property type="match status" value="1"/>
</dbReference>
<evidence type="ECO:0000256" key="1">
    <source>
        <dbReference type="ARBA" id="ARBA00000085"/>
    </source>
</evidence>
<dbReference type="Pfam" id="PF08448">
    <property type="entry name" value="PAS_4"/>
    <property type="match status" value="1"/>
</dbReference>